<evidence type="ECO:0000259" key="2">
    <source>
        <dbReference type="Pfam" id="PF12146"/>
    </source>
</evidence>
<organism evidence="3 4">
    <name type="scientific">Candidatus Anaerobiospirillum pullistercoris</name>
    <dbReference type="NCBI Taxonomy" id="2838452"/>
    <lineage>
        <taxon>Bacteria</taxon>
        <taxon>Pseudomonadati</taxon>
        <taxon>Pseudomonadota</taxon>
        <taxon>Gammaproteobacteria</taxon>
        <taxon>Aeromonadales</taxon>
        <taxon>Succinivibrionaceae</taxon>
        <taxon>Anaerobiospirillum</taxon>
    </lineage>
</organism>
<dbReference type="Gene3D" id="3.40.50.1820">
    <property type="entry name" value="alpha/beta hydrolase"/>
    <property type="match status" value="1"/>
</dbReference>
<protein>
    <submittedName>
        <fullName evidence="3">Alpha/beta fold hydrolase</fullName>
    </submittedName>
</protein>
<dbReference type="SUPFAM" id="SSF53474">
    <property type="entry name" value="alpha/beta-Hydrolases"/>
    <property type="match status" value="1"/>
</dbReference>
<reference evidence="3" key="2">
    <citation type="submission" date="2021-04" db="EMBL/GenBank/DDBJ databases">
        <authorList>
            <person name="Gilroy R."/>
        </authorList>
    </citation>
    <scope>NUCLEOTIDE SEQUENCE</scope>
    <source>
        <strain evidence="3">USASDec5-558</strain>
    </source>
</reference>
<accession>A0A9D1WDH5</accession>
<dbReference type="Proteomes" id="UP000886829">
    <property type="component" value="Unassembled WGS sequence"/>
</dbReference>
<evidence type="ECO:0000313" key="3">
    <source>
        <dbReference type="EMBL" id="HIX57185.1"/>
    </source>
</evidence>
<evidence type="ECO:0000256" key="1">
    <source>
        <dbReference type="SAM" id="MobiDB-lite"/>
    </source>
</evidence>
<dbReference type="InterPro" id="IPR051044">
    <property type="entry name" value="MAG_DAG_Lipase"/>
</dbReference>
<gene>
    <name evidence="3" type="ORF">H9850_06910</name>
</gene>
<reference evidence="3" key="1">
    <citation type="journal article" date="2021" name="PeerJ">
        <title>Extensive microbial diversity within the chicken gut microbiome revealed by metagenomics and culture.</title>
        <authorList>
            <person name="Gilroy R."/>
            <person name="Ravi A."/>
            <person name="Getino M."/>
            <person name="Pursley I."/>
            <person name="Horton D.L."/>
            <person name="Alikhan N.F."/>
            <person name="Baker D."/>
            <person name="Gharbi K."/>
            <person name="Hall N."/>
            <person name="Watson M."/>
            <person name="Adriaenssens E.M."/>
            <person name="Foster-Nyarko E."/>
            <person name="Jarju S."/>
            <person name="Secka A."/>
            <person name="Antonio M."/>
            <person name="Oren A."/>
            <person name="Chaudhuri R.R."/>
            <person name="La Ragione R."/>
            <person name="Hildebrand F."/>
            <person name="Pallen M.J."/>
        </authorList>
    </citation>
    <scope>NUCLEOTIDE SEQUENCE</scope>
    <source>
        <strain evidence="3">USASDec5-558</strain>
    </source>
</reference>
<dbReference type="InterPro" id="IPR029058">
    <property type="entry name" value="AB_hydrolase_fold"/>
</dbReference>
<feature type="domain" description="Serine aminopeptidase S33" evidence="2">
    <location>
        <begin position="61"/>
        <end position="315"/>
    </location>
</feature>
<keyword evidence="3" id="KW-0378">Hydrolase</keyword>
<dbReference type="Pfam" id="PF12146">
    <property type="entry name" value="Hydrolase_4"/>
    <property type="match status" value="1"/>
</dbReference>
<dbReference type="InterPro" id="IPR022742">
    <property type="entry name" value="Hydrolase_4"/>
</dbReference>
<dbReference type="AlphaFoldDB" id="A0A9D1WDH5"/>
<dbReference type="EMBL" id="DXEV01000137">
    <property type="protein sequence ID" value="HIX57185.1"/>
    <property type="molecule type" value="Genomic_DNA"/>
</dbReference>
<feature type="compositionally biased region" description="Basic and acidic residues" evidence="1">
    <location>
        <begin position="348"/>
        <end position="359"/>
    </location>
</feature>
<feature type="region of interest" description="Disordered" evidence="1">
    <location>
        <begin position="339"/>
        <end position="359"/>
    </location>
</feature>
<sequence length="359" mass="40809">MYNFTNLGTETSLANLYPQIDEFFEHDLKHHRIHVSDNLFLSVLELPAPKDSVGVNLADSSNTLVIVPGRAETEHKYAELLYHLKDSGLRVLVCFVRGQGQSSMVLYDSNKCHVERFLHYRQDLENMLNYMDVGPNFKLMGFSLGGLISLEFCFNTSYPFKPQSVALIAPFLGITYPFPSKLLYPALKILCNIRAFALAYTPHGKEYVRIPFEENFHSHSPLRYNLYHDYYATHPQLALAGPTYKFVKCCMQAQLRLQKIKCSFNFPSLFLGAGADMVVSTKATKEFCQKHQEDPIPPRYELIPHAYHDILNETDNYRNPALSKALNFLFNGTTDLSTLDPEGNSSDAKAETPVESDKK</sequence>
<evidence type="ECO:0000313" key="4">
    <source>
        <dbReference type="Proteomes" id="UP000886829"/>
    </source>
</evidence>
<dbReference type="PANTHER" id="PTHR11614">
    <property type="entry name" value="PHOSPHOLIPASE-RELATED"/>
    <property type="match status" value="1"/>
</dbReference>
<name>A0A9D1WDH5_9GAMM</name>
<comment type="caution">
    <text evidence="3">The sequence shown here is derived from an EMBL/GenBank/DDBJ whole genome shotgun (WGS) entry which is preliminary data.</text>
</comment>
<dbReference type="GO" id="GO:0016787">
    <property type="term" value="F:hydrolase activity"/>
    <property type="evidence" value="ECO:0007669"/>
    <property type="project" value="UniProtKB-KW"/>
</dbReference>
<proteinExistence type="predicted"/>